<protein>
    <submittedName>
        <fullName evidence="1">Uncharacterized protein</fullName>
    </submittedName>
</protein>
<dbReference type="STRING" id="333673.A0A3M0KVY7"/>
<reference evidence="1 2" key="1">
    <citation type="submission" date="2018-07" db="EMBL/GenBank/DDBJ databases">
        <title>A high quality draft genome assembly of the barn swallow (H. rustica rustica).</title>
        <authorList>
            <person name="Formenti G."/>
            <person name="Chiara M."/>
            <person name="Poveda L."/>
            <person name="Francoijs K.-J."/>
            <person name="Bonisoli-Alquati A."/>
            <person name="Canova L."/>
            <person name="Gianfranceschi L."/>
            <person name="Horner D.S."/>
            <person name="Saino N."/>
        </authorList>
    </citation>
    <scope>NUCLEOTIDE SEQUENCE [LARGE SCALE GENOMIC DNA]</scope>
    <source>
        <strain evidence="1">Chelidonia</strain>
        <tissue evidence="1">Blood</tissue>
    </source>
</reference>
<dbReference type="Proteomes" id="UP000269221">
    <property type="component" value="Unassembled WGS sequence"/>
</dbReference>
<dbReference type="AlphaFoldDB" id="A0A3M0KVY7"/>
<dbReference type="OrthoDB" id="9222072at2759"/>
<proteinExistence type="predicted"/>
<sequence length="115" mass="13097">MKLVKGLEHVSCEEQLRELRVFSLEKKRLRGDLITLCNSLKGGFDQVGVGLFSQGSRTRGHNLKLHQGRFRLDIRKKFLTERATKYRKGLLREVVLSLSVEVFKESPDVALGAMV</sequence>
<evidence type="ECO:0000313" key="2">
    <source>
        <dbReference type="Proteomes" id="UP000269221"/>
    </source>
</evidence>
<accession>A0A3M0KVY7</accession>
<name>A0A3M0KVY7_HIRRU</name>
<comment type="caution">
    <text evidence="1">The sequence shown here is derived from an EMBL/GenBank/DDBJ whole genome shotgun (WGS) entry which is preliminary data.</text>
</comment>
<dbReference type="EMBL" id="QRBI01000104">
    <property type="protein sequence ID" value="RMC15594.1"/>
    <property type="molecule type" value="Genomic_DNA"/>
</dbReference>
<keyword evidence="2" id="KW-1185">Reference proteome</keyword>
<organism evidence="1 2">
    <name type="scientific">Hirundo rustica rustica</name>
    <dbReference type="NCBI Taxonomy" id="333673"/>
    <lineage>
        <taxon>Eukaryota</taxon>
        <taxon>Metazoa</taxon>
        <taxon>Chordata</taxon>
        <taxon>Craniata</taxon>
        <taxon>Vertebrata</taxon>
        <taxon>Euteleostomi</taxon>
        <taxon>Archelosauria</taxon>
        <taxon>Archosauria</taxon>
        <taxon>Dinosauria</taxon>
        <taxon>Saurischia</taxon>
        <taxon>Theropoda</taxon>
        <taxon>Coelurosauria</taxon>
        <taxon>Aves</taxon>
        <taxon>Neognathae</taxon>
        <taxon>Neoaves</taxon>
        <taxon>Telluraves</taxon>
        <taxon>Australaves</taxon>
        <taxon>Passeriformes</taxon>
        <taxon>Sylvioidea</taxon>
        <taxon>Hirundinidae</taxon>
        <taxon>Hirundo</taxon>
    </lineage>
</organism>
<gene>
    <name evidence="1" type="ORF">DUI87_07796</name>
</gene>
<evidence type="ECO:0000313" key="1">
    <source>
        <dbReference type="EMBL" id="RMC15594.1"/>
    </source>
</evidence>